<evidence type="ECO:0000256" key="3">
    <source>
        <dbReference type="SAM" id="SignalP"/>
    </source>
</evidence>
<evidence type="ECO:0000256" key="1">
    <source>
        <dbReference type="PROSITE-ProRule" id="PRU00339"/>
    </source>
</evidence>
<accession>E8WYF3</accession>
<feature type="signal peptide" evidence="3">
    <location>
        <begin position="1"/>
        <end position="26"/>
    </location>
</feature>
<dbReference type="eggNOG" id="COG0457">
    <property type="taxonomic scope" value="Bacteria"/>
</dbReference>
<dbReference type="SUPFAM" id="SSF48452">
    <property type="entry name" value="TPR-like"/>
    <property type="match status" value="1"/>
</dbReference>
<feature type="repeat" description="TPR" evidence="1">
    <location>
        <begin position="181"/>
        <end position="214"/>
    </location>
</feature>
<feature type="compositionally biased region" description="Low complexity" evidence="2">
    <location>
        <begin position="451"/>
        <end position="461"/>
    </location>
</feature>
<feature type="region of interest" description="Disordered" evidence="2">
    <location>
        <begin position="441"/>
        <end position="487"/>
    </location>
</feature>
<proteinExistence type="predicted"/>
<feature type="compositionally biased region" description="Pro residues" evidence="2">
    <location>
        <begin position="474"/>
        <end position="483"/>
    </location>
</feature>
<dbReference type="KEGG" id="acm:AciX9_2836"/>
<dbReference type="PROSITE" id="PS50005">
    <property type="entry name" value="TPR"/>
    <property type="match status" value="1"/>
</dbReference>
<feature type="chain" id="PRO_5003234166" evidence="3">
    <location>
        <begin position="27"/>
        <end position="619"/>
    </location>
</feature>
<dbReference type="PaxDb" id="1198114-AciX9_2836"/>
<dbReference type="InterPro" id="IPR011990">
    <property type="entry name" value="TPR-like_helical_dom_sf"/>
</dbReference>
<dbReference type="Gene3D" id="1.25.40.10">
    <property type="entry name" value="Tetratricopeptide repeat domain"/>
    <property type="match status" value="1"/>
</dbReference>
<dbReference type="InterPro" id="IPR036249">
    <property type="entry name" value="Thioredoxin-like_sf"/>
</dbReference>
<keyword evidence="1" id="KW-0802">TPR repeat</keyword>
<dbReference type="InterPro" id="IPR013783">
    <property type="entry name" value="Ig-like_fold"/>
</dbReference>
<dbReference type="Proteomes" id="UP000000343">
    <property type="component" value="Chromosome"/>
</dbReference>
<reference evidence="5" key="1">
    <citation type="submission" date="2011-01" db="EMBL/GenBank/DDBJ databases">
        <title>Complete sequence of chromosome of Acidobacterium sp. MP5ACTX9.</title>
        <authorList>
            <consortium name="US DOE Joint Genome Institute"/>
            <person name="Lucas S."/>
            <person name="Copeland A."/>
            <person name="Lapidus A."/>
            <person name="Cheng J.-F."/>
            <person name="Goodwin L."/>
            <person name="Pitluck S."/>
            <person name="Teshima H."/>
            <person name="Detter J.C."/>
            <person name="Han C."/>
            <person name="Tapia R."/>
            <person name="Land M."/>
            <person name="Hauser L."/>
            <person name="Kyrpides N."/>
            <person name="Ivanova N."/>
            <person name="Ovchinnikova G."/>
            <person name="Pagani I."/>
            <person name="Rawat S.R."/>
            <person name="Mannisto M."/>
            <person name="Haggblom M.M."/>
            <person name="Woyke T."/>
        </authorList>
    </citation>
    <scope>NUCLEOTIDE SEQUENCE [LARGE SCALE GENOMIC DNA]</scope>
    <source>
        <strain evidence="5">MP5ACTX9</strain>
    </source>
</reference>
<sequence>MAPKRTALNSLPALALTCFLAIPAFAQDAPVPKAQAPADQRAYKAARALTDPTQKLAALRQFTHDYPKSNRVARANSTIFTLLLLSGPQHEPEIKAEAKSQVKHAGKGDSRWSKENEVAFDLAEAEPNGIDLPLAEKWAKDSVKHQTEPLFIASLTADYVKYKVPVPKPAEIHDYFAHQHAGSLQTLADVYFHEGKLPEANKTLAEAYALNPKDDAVNSLMGQIAFAQHKDAEALDDFERAQLFGGLKPSLQQQMMTLYRQANNGSDATFLTAQDTRYKQLFPAPFEPTAHKPTPGGHTVLLELFTGSACGPCVGMDLAVEGLLETYPRDEFIALAFDQHIPDPDPLSNPDSIARASLYGIASTPTVVLDGKPLEPSGGPRSTSEKFYKTFVTKLDPLTAAPSPIALKLTADRTAAGQIEAHATVTLPDLKALAEQIAIDPAPAPPKKPAETTATAAAAKAPDSKKKPEKNAAAPPPPPPTPVAAPVVPADPKLTLNFALVEDDIRYPGENGVRFHRMVVRSLAKPSDAAFPIDPSATATLDATFDLQQIAHTNSDYLTAYAKHNDRFEHVEFLSTDTKIQPTHLAIVAWVQDATTHRVLQSAYIPLTASNLTATTGKP</sequence>
<dbReference type="EMBL" id="CP002480">
    <property type="protein sequence ID" value="ADW69859.1"/>
    <property type="molecule type" value="Genomic_DNA"/>
</dbReference>
<keyword evidence="3" id="KW-0732">Signal</keyword>
<dbReference type="AlphaFoldDB" id="E8WYF3"/>
<evidence type="ECO:0000313" key="4">
    <source>
        <dbReference type="EMBL" id="ADW69859.1"/>
    </source>
</evidence>
<dbReference type="HOGENOM" id="CLU_475583_0_0_0"/>
<protein>
    <submittedName>
        <fullName evidence="4">Uncharacterized protein</fullName>
    </submittedName>
</protein>
<evidence type="ECO:0000313" key="5">
    <source>
        <dbReference type="Proteomes" id="UP000000343"/>
    </source>
</evidence>
<dbReference type="RefSeq" id="WP_013581174.1">
    <property type="nucleotide sequence ID" value="NC_015064.1"/>
</dbReference>
<keyword evidence="5" id="KW-1185">Reference proteome</keyword>
<dbReference type="Gene3D" id="2.60.40.10">
    <property type="entry name" value="Immunoglobulins"/>
    <property type="match status" value="1"/>
</dbReference>
<dbReference type="STRING" id="1198114.AciX9_2836"/>
<dbReference type="SUPFAM" id="SSF52833">
    <property type="entry name" value="Thioredoxin-like"/>
    <property type="match status" value="1"/>
</dbReference>
<name>E8WYF3_GRATM</name>
<dbReference type="OrthoDB" id="107197at2"/>
<gene>
    <name evidence="4" type="ordered locus">AciX9_2836</name>
</gene>
<evidence type="ECO:0000256" key="2">
    <source>
        <dbReference type="SAM" id="MobiDB-lite"/>
    </source>
</evidence>
<dbReference type="InterPro" id="IPR019734">
    <property type="entry name" value="TPR_rpt"/>
</dbReference>
<organism evidence="5">
    <name type="scientific">Granulicella tundricola (strain ATCC BAA-1859 / DSM 23138 / MP5ACTX9)</name>
    <dbReference type="NCBI Taxonomy" id="1198114"/>
    <lineage>
        <taxon>Bacteria</taxon>
        <taxon>Pseudomonadati</taxon>
        <taxon>Acidobacteriota</taxon>
        <taxon>Terriglobia</taxon>
        <taxon>Terriglobales</taxon>
        <taxon>Acidobacteriaceae</taxon>
        <taxon>Granulicella</taxon>
    </lineage>
</organism>